<evidence type="ECO:0000259" key="2">
    <source>
        <dbReference type="Pfam" id="PF00534"/>
    </source>
</evidence>
<name>A0A0P9RXU1_PSESG</name>
<dbReference type="EMBL" id="RBQX01000326">
    <property type="protein sequence ID" value="RMQ08301.1"/>
    <property type="molecule type" value="Genomic_DNA"/>
</dbReference>
<evidence type="ECO:0000313" key="5">
    <source>
        <dbReference type="EMBL" id="RMM63520.1"/>
    </source>
</evidence>
<dbReference type="Proteomes" id="UP000272471">
    <property type="component" value="Unassembled WGS sequence"/>
</dbReference>
<dbReference type="Proteomes" id="UP000276829">
    <property type="component" value="Unassembled WGS sequence"/>
</dbReference>
<dbReference type="SUPFAM" id="SSF53756">
    <property type="entry name" value="UDP-Glycosyltransferase/glycogen phosphorylase"/>
    <property type="match status" value="1"/>
</dbReference>
<dbReference type="Pfam" id="PF00534">
    <property type="entry name" value="Glycos_transf_1"/>
    <property type="match status" value="1"/>
</dbReference>
<dbReference type="EMBL" id="RBPT01000558">
    <property type="protein sequence ID" value="RMO34801.1"/>
    <property type="molecule type" value="Genomic_DNA"/>
</dbReference>
<evidence type="ECO:0000256" key="1">
    <source>
        <dbReference type="ARBA" id="ARBA00022679"/>
    </source>
</evidence>
<dbReference type="Gene3D" id="3.40.50.2000">
    <property type="entry name" value="Glycogen Phosphorylase B"/>
    <property type="match status" value="2"/>
</dbReference>
<feature type="domain" description="Glycosyl transferase family 1" evidence="2">
    <location>
        <begin position="234"/>
        <end position="389"/>
    </location>
</feature>
<evidence type="ECO:0000313" key="4">
    <source>
        <dbReference type="EMBL" id="RMM62314.1"/>
    </source>
</evidence>
<dbReference type="PANTHER" id="PTHR46401:SF2">
    <property type="entry name" value="GLYCOSYLTRANSFERASE WBBK-RELATED"/>
    <property type="match status" value="1"/>
</dbReference>
<dbReference type="EMBL" id="RBON01000281">
    <property type="protein sequence ID" value="RMM63520.1"/>
    <property type="molecule type" value="Genomic_DNA"/>
</dbReference>
<sequence>MPYLPLYIHRTQAQICCLSTPLRSDAIDRHREQQNMDIGLSCTVWANGERAGHLDGIGIYSRALWQSLDRLGQTEDMHVKPYAFGHDLPVIDCGKPEQLARDYRIHAVLSGVLKLPLSNSANIARNVQLFHATDHQIPLIKGVPVVATIMDVIPVLYPEWIKQDLKRLKSWLFTTSIERAEHIITISEYSKQDMVRHLGIAPERISVTPLGVDPVYFERIDTAERDRVLVTHGLKPGFFLVVGTLQPRKNLQRVLEAFQQLPAQVRKEHPLVIVGRDGWSNEELLPQLEALQQRGEGRWLSYLPQKEVLSLLQSAGALVFASLYEGFGLPAIEAFAAQCPLIASNNSSLPEVTGDAAWAVDPHNADSISAAMLDVLERPEERERKVQRGLERARHFSWDACAQNTLDIYRKVLAARK</sequence>
<comment type="caution">
    <text evidence="5">The sequence shown here is derived from an EMBL/GenBank/DDBJ whole genome shotgun (WGS) entry which is preliminary data.</text>
</comment>
<evidence type="ECO:0000259" key="3">
    <source>
        <dbReference type="Pfam" id="PF13439"/>
    </source>
</evidence>
<dbReference type="CDD" id="cd03809">
    <property type="entry name" value="GT4_MtfB-like"/>
    <property type="match status" value="1"/>
</dbReference>
<dbReference type="PANTHER" id="PTHR46401">
    <property type="entry name" value="GLYCOSYLTRANSFERASE WBBK-RELATED"/>
    <property type="match status" value="1"/>
</dbReference>
<keyword evidence="1 5" id="KW-0808">Transferase</keyword>
<dbReference type="AlphaFoldDB" id="A0A0P9RXU1"/>
<dbReference type="GO" id="GO:0016757">
    <property type="term" value="F:glycosyltransferase activity"/>
    <property type="evidence" value="ECO:0007669"/>
    <property type="project" value="InterPro"/>
</dbReference>
<gene>
    <name evidence="8" type="ORF">ALQ11_04443</name>
    <name evidence="7" type="ORF">ALQ41_01184</name>
    <name evidence="6" type="ORF">ALQ42_100342</name>
    <name evidence="5" type="ORF">ALQ73_04835</name>
    <name evidence="4" type="ORF">ALQ74_04588</name>
</gene>
<dbReference type="Proteomes" id="UP000273536">
    <property type="component" value="Unassembled WGS sequence"/>
</dbReference>
<dbReference type="Proteomes" id="UP000280599">
    <property type="component" value="Unassembled WGS sequence"/>
</dbReference>
<accession>A0A0P9RXU1</accession>
<dbReference type="InterPro" id="IPR028098">
    <property type="entry name" value="Glyco_trans_4-like_N"/>
</dbReference>
<evidence type="ECO:0000313" key="10">
    <source>
        <dbReference type="Proteomes" id="UP000273536"/>
    </source>
</evidence>
<feature type="domain" description="Glycosyltransferase subfamily 4-like N-terminal" evidence="3">
    <location>
        <begin position="127"/>
        <end position="214"/>
    </location>
</feature>
<dbReference type="GO" id="GO:0009103">
    <property type="term" value="P:lipopolysaccharide biosynthetic process"/>
    <property type="evidence" value="ECO:0007669"/>
    <property type="project" value="TreeGrafter"/>
</dbReference>
<dbReference type="EMBL" id="RBOM01000201">
    <property type="protein sequence ID" value="RMM62314.1"/>
    <property type="molecule type" value="Genomic_DNA"/>
</dbReference>
<organism evidence="5 11">
    <name type="scientific">Pseudomonas savastanoi pv. glycinea</name>
    <name type="common">Pseudomonas syringae pv. glycinea</name>
    <dbReference type="NCBI Taxonomy" id="318"/>
    <lineage>
        <taxon>Bacteria</taxon>
        <taxon>Pseudomonadati</taxon>
        <taxon>Pseudomonadota</taxon>
        <taxon>Gammaproteobacteria</taxon>
        <taxon>Pseudomonadales</taxon>
        <taxon>Pseudomonadaceae</taxon>
        <taxon>Pseudomonas</taxon>
    </lineage>
</organism>
<evidence type="ECO:0000313" key="13">
    <source>
        <dbReference type="Proteomes" id="UP000280599"/>
    </source>
</evidence>
<proteinExistence type="predicted"/>
<dbReference type="EMBL" id="RBPS01000252">
    <property type="protein sequence ID" value="RMO34429.1"/>
    <property type="molecule type" value="Genomic_DNA"/>
</dbReference>
<dbReference type="Proteomes" id="UP000279057">
    <property type="component" value="Unassembled WGS sequence"/>
</dbReference>
<dbReference type="InterPro" id="IPR001296">
    <property type="entry name" value="Glyco_trans_1"/>
</dbReference>
<evidence type="ECO:0000313" key="12">
    <source>
        <dbReference type="Proteomes" id="UP000279057"/>
    </source>
</evidence>
<dbReference type="Pfam" id="PF13439">
    <property type="entry name" value="Glyco_transf_4"/>
    <property type="match status" value="1"/>
</dbReference>
<evidence type="ECO:0000313" key="7">
    <source>
        <dbReference type="EMBL" id="RMO34801.1"/>
    </source>
</evidence>
<evidence type="ECO:0000313" key="6">
    <source>
        <dbReference type="EMBL" id="RMO34429.1"/>
    </source>
</evidence>
<evidence type="ECO:0000313" key="8">
    <source>
        <dbReference type="EMBL" id="RMQ08301.1"/>
    </source>
</evidence>
<evidence type="ECO:0000313" key="9">
    <source>
        <dbReference type="Proteomes" id="UP000272471"/>
    </source>
</evidence>
<reference evidence="9 10" key="1">
    <citation type="submission" date="2018-08" db="EMBL/GenBank/DDBJ databases">
        <title>Recombination of ecologically and evolutionarily significant loci maintains genetic cohesion in the Pseudomonas syringae species complex.</title>
        <authorList>
            <person name="Dillon M."/>
            <person name="Thakur S."/>
            <person name="Almeida R.N.D."/>
            <person name="Weir B.S."/>
            <person name="Guttman D.S."/>
        </authorList>
    </citation>
    <scope>NUCLEOTIDE SEQUENCE [LARGE SCALE GENOMIC DNA]</scope>
    <source>
        <strain evidence="8 9">ICMP 4182</strain>
        <strain evidence="5 11">ICMP 4324</strain>
        <strain evidence="4 12">ICMP 4332</strain>
        <strain evidence="6 10">ICMP 6372</strain>
        <strain evidence="7 13">ICMP 867</strain>
    </source>
</reference>
<evidence type="ECO:0000313" key="11">
    <source>
        <dbReference type="Proteomes" id="UP000276829"/>
    </source>
</evidence>
<dbReference type="FunFam" id="3.40.50.2000:FF:000119">
    <property type="entry name" value="Glycosyl transferase group 1"/>
    <property type="match status" value="1"/>
</dbReference>
<protein>
    <submittedName>
        <fullName evidence="5">Glycosyl transferase, group 1 protein</fullName>
    </submittedName>
    <submittedName>
        <fullName evidence="6">MtfB-like family glycosyl transferase</fullName>
    </submittedName>
</protein>